<evidence type="ECO:0000256" key="4">
    <source>
        <dbReference type="SAM" id="SignalP"/>
    </source>
</evidence>
<dbReference type="AlphaFoldDB" id="A0A023FSN2"/>
<evidence type="ECO:0000313" key="6">
    <source>
        <dbReference type="EMBL" id="JAC23670.1"/>
    </source>
</evidence>
<evidence type="ECO:0000256" key="2">
    <source>
        <dbReference type="ARBA" id="ARBA00023022"/>
    </source>
</evidence>
<name>A0A023FSN2_AMBCJ</name>
<keyword evidence="4" id="KW-0732">Signal</keyword>
<dbReference type="InterPro" id="IPR001542">
    <property type="entry name" value="Defensin_invertebrate/fungal"/>
</dbReference>
<dbReference type="GO" id="GO:0042742">
    <property type="term" value="P:defense response to bacterium"/>
    <property type="evidence" value="ECO:0007669"/>
    <property type="project" value="UniProtKB-KW"/>
</dbReference>
<evidence type="ECO:0000256" key="3">
    <source>
        <dbReference type="ARBA" id="ARBA00023157"/>
    </source>
</evidence>
<proteinExistence type="evidence at transcript level"/>
<protein>
    <submittedName>
        <fullName evidence="6">Putative tick defensins 1</fullName>
    </submittedName>
</protein>
<dbReference type="Pfam" id="PF01097">
    <property type="entry name" value="Defensin_2"/>
    <property type="match status" value="1"/>
</dbReference>
<feature type="signal peptide" evidence="4">
    <location>
        <begin position="1"/>
        <end position="22"/>
    </location>
</feature>
<accession>A0A023FSN2</accession>
<keyword evidence="1" id="KW-0929">Antimicrobial</keyword>
<keyword evidence="3" id="KW-1015">Disulfide bond</keyword>
<feature type="domain" description="Invertebrate defensins family profile" evidence="5">
    <location>
        <begin position="44"/>
        <end position="75"/>
    </location>
</feature>
<keyword evidence="2" id="KW-0044">Antibiotic</keyword>
<evidence type="ECO:0000259" key="5">
    <source>
        <dbReference type="Pfam" id="PF01097"/>
    </source>
</evidence>
<reference evidence="6" key="1">
    <citation type="submission" date="2014-03" db="EMBL/GenBank/DDBJ databases">
        <title>The sialotranscriptome of Amblyomma triste, Amblyomma parvum and Amblyomma cajennense ticks, uncovered by 454-based RNA-seq.</title>
        <authorList>
            <person name="Garcia G.R."/>
            <person name="Gardinassi L.G."/>
            <person name="Ribeiro J.M."/>
            <person name="Anatriello E."/>
            <person name="Ferreira B.R."/>
            <person name="Moreira H.N."/>
            <person name="Mafra C."/>
            <person name="Olegario M.M."/>
            <person name="Szabo P.J."/>
            <person name="Miranda-Santos I.K."/>
            <person name="Maruyama S.R."/>
        </authorList>
    </citation>
    <scope>NUCLEOTIDE SEQUENCE</scope>
    <source>
        <strain evidence="6">Uberlandia</strain>
        <tissue evidence="6">Salivary glands</tissue>
    </source>
</reference>
<sequence length="76" mass="8087">MKVLAVALLIVLVAGLVSTVAAQDDESGVAHVRVRRANPCPPNTLNNEACRRHCRSSGHSGGRCTGSIKMRECKCD</sequence>
<organism evidence="6">
    <name type="scientific">Amblyomma cajennense</name>
    <name type="common">Cayenne tick</name>
    <name type="synonym">Acarus cajennensis</name>
    <dbReference type="NCBI Taxonomy" id="34607"/>
    <lineage>
        <taxon>Eukaryota</taxon>
        <taxon>Metazoa</taxon>
        <taxon>Ecdysozoa</taxon>
        <taxon>Arthropoda</taxon>
        <taxon>Chelicerata</taxon>
        <taxon>Arachnida</taxon>
        <taxon>Acari</taxon>
        <taxon>Parasitiformes</taxon>
        <taxon>Ixodida</taxon>
        <taxon>Ixodoidea</taxon>
        <taxon>Ixodidae</taxon>
        <taxon>Amblyomminae</taxon>
        <taxon>Amblyomma</taxon>
    </lineage>
</organism>
<feature type="chain" id="PRO_5001515460" evidence="4">
    <location>
        <begin position="23"/>
        <end position="76"/>
    </location>
</feature>
<dbReference type="EMBL" id="GBBK01000812">
    <property type="protein sequence ID" value="JAC23670.1"/>
    <property type="molecule type" value="mRNA"/>
</dbReference>
<evidence type="ECO:0000256" key="1">
    <source>
        <dbReference type="ARBA" id="ARBA00022529"/>
    </source>
</evidence>